<dbReference type="Gene3D" id="3.40.50.2000">
    <property type="entry name" value="Glycogen Phosphorylase B"/>
    <property type="match status" value="1"/>
</dbReference>
<proteinExistence type="inferred from homology"/>
<name>A0A2S8GM71_9BACT</name>
<keyword evidence="4" id="KW-0808">Transferase</keyword>
<dbReference type="InterPro" id="IPR007235">
    <property type="entry name" value="Glyco_trans_28_C"/>
</dbReference>
<dbReference type="AlphaFoldDB" id="A0A2S8GM71"/>
<dbReference type="PANTHER" id="PTHR12867">
    <property type="entry name" value="GLYCOSYL TRANSFERASE-RELATED"/>
    <property type="match status" value="1"/>
</dbReference>
<feature type="domain" description="Glycosyl transferase family 28 C-terminal" evidence="7">
    <location>
        <begin position="4"/>
        <end position="130"/>
    </location>
</feature>
<evidence type="ECO:0000256" key="2">
    <source>
        <dbReference type="ARBA" id="ARBA00006962"/>
    </source>
</evidence>
<evidence type="ECO:0000313" key="8">
    <source>
        <dbReference type="EMBL" id="PQO45421.1"/>
    </source>
</evidence>
<protein>
    <recommendedName>
        <fullName evidence="7">Glycosyl transferase family 28 C-terminal domain-containing protein</fullName>
    </recommendedName>
</protein>
<accession>A0A2S8GM71</accession>
<feature type="region of interest" description="Disordered" evidence="6">
    <location>
        <begin position="159"/>
        <end position="179"/>
    </location>
</feature>
<comment type="similarity">
    <text evidence="2">Belongs to the glycosyltransferase 28 family.</text>
</comment>
<evidence type="ECO:0000256" key="4">
    <source>
        <dbReference type="ARBA" id="ARBA00022679"/>
    </source>
</evidence>
<evidence type="ECO:0000256" key="6">
    <source>
        <dbReference type="SAM" id="MobiDB-lite"/>
    </source>
</evidence>
<evidence type="ECO:0000256" key="3">
    <source>
        <dbReference type="ARBA" id="ARBA00022676"/>
    </source>
</evidence>
<dbReference type="EMBL" id="PUHZ01000014">
    <property type="protein sequence ID" value="PQO45421.1"/>
    <property type="molecule type" value="Genomic_DNA"/>
</dbReference>
<dbReference type="GO" id="GO:0006488">
    <property type="term" value="P:dolichol-linked oligosaccharide biosynthetic process"/>
    <property type="evidence" value="ECO:0007669"/>
    <property type="project" value="InterPro"/>
</dbReference>
<reference evidence="8 9" key="1">
    <citation type="submission" date="2018-02" db="EMBL/GenBank/DDBJ databases">
        <title>Comparative genomes isolates from brazilian mangrove.</title>
        <authorList>
            <person name="Araujo J.E."/>
            <person name="Taketani R.G."/>
            <person name="Silva M.C.P."/>
            <person name="Loureco M.V."/>
            <person name="Andreote F.D."/>
        </authorList>
    </citation>
    <scope>NUCLEOTIDE SEQUENCE [LARGE SCALE GENOMIC DNA]</scope>
    <source>
        <strain evidence="8 9">Nap-Phe MGV</strain>
    </source>
</reference>
<keyword evidence="3" id="KW-0328">Glycosyltransferase</keyword>
<organism evidence="8 9">
    <name type="scientific">Blastopirellula marina</name>
    <dbReference type="NCBI Taxonomy" id="124"/>
    <lineage>
        <taxon>Bacteria</taxon>
        <taxon>Pseudomonadati</taxon>
        <taxon>Planctomycetota</taxon>
        <taxon>Planctomycetia</taxon>
        <taxon>Pirellulales</taxon>
        <taxon>Pirellulaceae</taxon>
        <taxon>Blastopirellula</taxon>
    </lineage>
</organism>
<evidence type="ECO:0000313" key="9">
    <source>
        <dbReference type="Proteomes" id="UP000237819"/>
    </source>
</evidence>
<comment type="subcellular location">
    <subcellularLocation>
        <location evidence="1">Endoplasmic reticulum</location>
    </subcellularLocation>
</comment>
<dbReference type="SUPFAM" id="SSF53756">
    <property type="entry name" value="UDP-Glycosyltransferase/glycogen phosphorylase"/>
    <property type="match status" value="1"/>
</dbReference>
<sequence length="179" mass="19653">MDPFDRLIKAMDHWAGQQASPVEILAQIGTGTYRPENLQYVDFLTPAEYKQKFGQADLVVSHAGMGSIITALEAYKPMVIMPKLASLGEQRNEHQMATAKRFKRSALIQVAYDVDELYEKLAEAATSDEAKVALQRQAWPPDASLIDFIRGFVTSVPAPTSTSRVDLPPKGISVSDGNS</sequence>
<dbReference type="InterPro" id="IPR039042">
    <property type="entry name" value="Alg13-like"/>
</dbReference>
<dbReference type="Pfam" id="PF04101">
    <property type="entry name" value="Glyco_tran_28_C"/>
    <property type="match status" value="1"/>
</dbReference>
<evidence type="ECO:0000256" key="1">
    <source>
        <dbReference type="ARBA" id="ARBA00004240"/>
    </source>
</evidence>
<dbReference type="GO" id="GO:0016758">
    <property type="term" value="F:hexosyltransferase activity"/>
    <property type="evidence" value="ECO:0007669"/>
    <property type="project" value="InterPro"/>
</dbReference>
<comment type="caution">
    <text evidence="8">The sequence shown here is derived from an EMBL/GenBank/DDBJ whole genome shotgun (WGS) entry which is preliminary data.</text>
</comment>
<evidence type="ECO:0000259" key="7">
    <source>
        <dbReference type="Pfam" id="PF04101"/>
    </source>
</evidence>
<dbReference type="Proteomes" id="UP000237819">
    <property type="component" value="Unassembled WGS sequence"/>
</dbReference>
<evidence type="ECO:0000256" key="5">
    <source>
        <dbReference type="ARBA" id="ARBA00022824"/>
    </source>
</evidence>
<gene>
    <name evidence="8" type="ORF">C5Y93_13290</name>
</gene>
<keyword evidence="5" id="KW-0256">Endoplasmic reticulum</keyword>
<dbReference type="RefSeq" id="WP_105335912.1">
    <property type="nucleotide sequence ID" value="NZ_PUHZ01000014.1"/>
</dbReference>
<dbReference type="OrthoDB" id="9814973at2"/>
<dbReference type="PANTHER" id="PTHR12867:SF6">
    <property type="entry name" value="N-ACETYLGLUCOSAMINYLDIPHOSPHODOLICHOL N-ACETYLGLUCOSAMINYLTRANSFERASE"/>
    <property type="match status" value="1"/>
</dbReference>